<feature type="domain" description="NADP-dependent oxidoreductase" evidence="7">
    <location>
        <begin position="21"/>
        <end position="261"/>
    </location>
</feature>
<evidence type="ECO:0000313" key="11">
    <source>
        <dbReference type="Proteomes" id="UP000231990"/>
    </source>
</evidence>
<evidence type="ECO:0000256" key="4">
    <source>
        <dbReference type="PIRSR" id="PIRSR000097-1"/>
    </source>
</evidence>
<proteinExistence type="inferred from homology"/>
<protein>
    <submittedName>
        <fullName evidence="9">Aldo/keto reductase</fullName>
    </submittedName>
</protein>
<dbReference type="OrthoDB" id="9804790at2"/>
<comment type="caution">
    <text evidence="9">The sequence shown here is derived from an EMBL/GenBank/DDBJ whole genome shotgun (WGS) entry which is preliminary data.</text>
</comment>
<dbReference type="InterPro" id="IPR023210">
    <property type="entry name" value="NADP_OxRdtase_dom"/>
</dbReference>
<evidence type="ECO:0000313" key="10">
    <source>
        <dbReference type="Proteomes" id="UP000231962"/>
    </source>
</evidence>
<reference evidence="10 11" key="1">
    <citation type="submission" date="2017-07" db="EMBL/GenBank/DDBJ databases">
        <title>Leptospira spp. isolated from tropical soils.</title>
        <authorList>
            <person name="Thibeaux R."/>
            <person name="Iraola G."/>
            <person name="Ferres I."/>
            <person name="Bierque E."/>
            <person name="Girault D."/>
            <person name="Soupe-Gilbert M.-E."/>
            <person name="Picardeau M."/>
            <person name="Goarant C."/>
        </authorList>
    </citation>
    <scope>NUCLEOTIDE SEQUENCE [LARGE SCALE GENOMIC DNA]</scope>
    <source>
        <strain evidence="9 11">FH1-B-B1</strain>
        <strain evidence="8 10">FH1-B-C1</strain>
    </source>
</reference>
<evidence type="ECO:0000256" key="1">
    <source>
        <dbReference type="ARBA" id="ARBA00007905"/>
    </source>
</evidence>
<dbReference type="InterPro" id="IPR036812">
    <property type="entry name" value="NAD(P)_OxRdtase_dom_sf"/>
</dbReference>
<dbReference type="PANTHER" id="PTHR43827">
    <property type="entry name" value="2,5-DIKETO-D-GLUCONIC ACID REDUCTASE"/>
    <property type="match status" value="1"/>
</dbReference>
<dbReference type="PROSITE" id="PS00798">
    <property type="entry name" value="ALDOKETO_REDUCTASE_1"/>
    <property type="match status" value="1"/>
</dbReference>
<dbReference type="Proteomes" id="UP000231962">
    <property type="component" value="Unassembled WGS sequence"/>
</dbReference>
<keyword evidence="10" id="KW-1185">Reference proteome</keyword>
<keyword evidence="3" id="KW-0560">Oxidoreductase</keyword>
<dbReference type="PIRSF" id="PIRSF000097">
    <property type="entry name" value="AKR"/>
    <property type="match status" value="1"/>
</dbReference>
<evidence type="ECO:0000313" key="9">
    <source>
        <dbReference type="EMBL" id="PJZ71638.1"/>
    </source>
</evidence>
<dbReference type="Pfam" id="PF00248">
    <property type="entry name" value="Aldo_ket_red"/>
    <property type="match status" value="1"/>
</dbReference>
<evidence type="ECO:0000256" key="5">
    <source>
        <dbReference type="PIRSR" id="PIRSR000097-2"/>
    </source>
</evidence>
<keyword evidence="2" id="KW-0521">NADP</keyword>
<dbReference type="EMBL" id="NPDY01000044">
    <property type="protein sequence ID" value="PJZ68007.1"/>
    <property type="molecule type" value="Genomic_DNA"/>
</dbReference>
<dbReference type="AlphaFoldDB" id="A0A2M9ZHV3"/>
<evidence type="ECO:0000259" key="7">
    <source>
        <dbReference type="Pfam" id="PF00248"/>
    </source>
</evidence>
<evidence type="ECO:0000256" key="2">
    <source>
        <dbReference type="ARBA" id="ARBA00022857"/>
    </source>
</evidence>
<dbReference type="PANTHER" id="PTHR43827:SF3">
    <property type="entry name" value="NADP-DEPENDENT OXIDOREDUCTASE DOMAIN-CONTAINING PROTEIN"/>
    <property type="match status" value="1"/>
</dbReference>
<feature type="binding site" evidence="5">
    <location>
        <position position="111"/>
    </location>
    <ligand>
        <name>substrate</name>
    </ligand>
</feature>
<dbReference type="FunFam" id="3.20.20.100:FF:000015">
    <property type="entry name" value="Oxidoreductase, aldo/keto reductase family"/>
    <property type="match status" value="1"/>
</dbReference>
<name>A0A2M9ZHV3_9LEPT</name>
<dbReference type="EMBL" id="NPDZ01000030">
    <property type="protein sequence ID" value="PJZ71638.1"/>
    <property type="molecule type" value="Genomic_DNA"/>
</dbReference>
<dbReference type="Gene3D" id="3.20.20.100">
    <property type="entry name" value="NADP-dependent oxidoreductase domain"/>
    <property type="match status" value="1"/>
</dbReference>
<dbReference type="PROSITE" id="PS00062">
    <property type="entry name" value="ALDOKETO_REDUCTASE_2"/>
    <property type="match status" value="1"/>
</dbReference>
<accession>A0A2M9ZHV3</accession>
<dbReference type="Proteomes" id="UP000231990">
    <property type="component" value="Unassembled WGS sequence"/>
</dbReference>
<evidence type="ECO:0000256" key="3">
    <source>
        <dbReference type="ARBA" id="ARBA00023002"/>
    </source>
</evidence>
<gene>
    <name evidence="8" type="ORF">CH360_18425</name>
    <name evidence="9" type="ORF">CH373_18410</name>
</gene>
<sequence length="273" mass="31112">MTTQSINQSVTLNNGIQMPILGLGVWKTQSGKECKNAVKSALNVGYRHIDTAKIYGNEEDVGTAIKESGIPRESIFITTKLWNGDQNDARASLEASLKRMDLDKIDLYLIHFPVRKTMKQAWKELEKAYEDGLARSIGVSNYTTDHLKELFSYANVIPAVNQVEYHPFLNQTELLELCKTNKIQLEAYSPLAHGKKIDEPKLASLSKKYGKTPAQILIRWCVDKDLVVIPKSVREERIKENSEVFDFSLQPEDMRLMESWNENFRTCWDPTGV</sequence>
<dbReference type="RefSeq" id="WP_100715566.1">
    <property type="nucleotide sequence ID" value="NZ_NPDY01000044.1"/>
</dbReference>
<dbReference type="InterPro" id="IPR018170">
    <property type="entry name" value="Aldo/ket_reductase_CS"/>
</dbReference>
<feature type="site" description="Lowers pKa of active site Tyr" evidence="6">
    <location>
        <position position="80"/>
    </location>
</feature>
<organism evidence="9 11">
    <name type="scientific">Leptospira perolatii</name>
    <dbReference type="NCBI Taxonomy" id="2023191"/>
    <lineage>
        <taxon>Bacteria</taxon>
        <taxon>Pseudomonadati</taxon>
        <taxon>Spirochaetota</taxon>
        <taxon>Spirochaetia</taxon>
        <taxon>Leptospirales</taxon>
        <taxon>Leptospiraceae</taxon>
        <taxon>Leptospira</taxon>
    </lineage>
</organism>
<evidence type="ECO:0000256" key="6">
    <source>
        <dbReference type="PIRSR" id="PIRSR000097-3"/>
    </source>
</evidence>
<comment type="similarity">
    <text evidence="1">Belongs to the aldo/keto reductase family.</text>
</comment>
<feature type="active site" description="Proton donor" evidence="4">
    <location>
        <position position="55"/>
    </location>
</feature>
<dbReference type="SUPFAM" id="SSF51430">
    <property type="entry name" value="NAD(P)-linked oxidoreductase"/>
    <property type="match status" value="1"/>
</dbReference>
<evidence type="ECO:0000313" key="8">
    <source>
        <dbReference type="EMBL" id="PJZ68007.1"/>
    </source>
</evidence>
<dbReference type="InterPro" id="IPR020471">
    <property type="entry name" value="AKR"/>
</dbReference>
<dbReference type="PRINTS" id="PR00069">
    <property type="entry name" value="ALDKETRDTASE"/>
</dbReference>
<dbReference type="GO" id="GO:0016616">
    <property type="term" value="F:oxidoreductase activity, acting on the CH-OH group of donors, NAD or NADP as acceptor"/>
    <property type="evidence" value="ECO:0007669"/>
    <property type="project" value="UniProtKB-ARBA"/>
</dbReference>